<dbReference type="EMBL" id="HACG01023757">
    <property type="protein sequence ID" value="CEK70622.1"/>
    <property type="molecule type" value="Transcribed_RNA"/>
</dbReference>
<sequence length="68" mass="8057">MSFEINDLFIFDSATRQQSNERLTPHKLTIMALVYQYQQMCALLDKHSDPDPEHVLTEKEKRIFMVTL</sequence>
<reference evidence="1" key="1">
    <citation type="submission" date="2014-12" db="EMBL/GenBank/DDBJ databases">
        <title>Insight into the proteome of Arion vulgaris.</title>
        <authorList>
            <person name="Aradska J."/>
            <person name="Bulat T."/>
            <person name="Smidak R."/>
            <person name="Sarate P."/>
            <person name="Gangsoo J."/>
            <person name="Sialana F."/>
            <person name="Bilban M."/>
            <person name="Lubec G."/>
        </authorList>
    </citation>
    <scope>NUCLEOTIDE SEQUENCE</scope>
    <source>
        <tissue evidence="1">Skin</tissue>
    </source>
</reference>
<accession>A0A0B6ZQF4</accession>
<feature type="non-terminal residue" evidence="1">
    <location>
        <position position="68"/>
    </location>
</feature>
<organism evidence="1">
    <name type="scientific">Arion vulgaris</name>
    <dbReference type="NCBI Taxonomy" id="1028688"/>
    <lineage>
        <taxon>Eukaryota</taxon>
        <taxon>Metazoa</taxon>
        <taxon>Spiralia</taxon>
        <taxon>Lophotrochozoa</taxon>
        <taxon>Mollusca</taxon>
        <taxon>Gastropoda</taxon>
        <taxon>Heterobranchia</taxon>
        <taxon>Euthyneura</taxon>
        <taxon>Panpulmonata</taxon>
        <taxon>Eupulmonata</taxon>
        <taxon>Stylommatophora</taxon>
        <taxon>Helicina</taxon>
        <taxon>Arionoidea</taxon>
        <taxon>Arionidae</taxon>
        <taxon>Arion</taxon>
    </lineage>
</organism>
<gene>
    <name evidence="1" type="primary">ORF74978</name>
</gene>
<proteinExistence type="predicted"/>
<name>A0A0B6ZQF4_9EUPU</name>
<evidence type="ECO:0000313" key="1">
    <source>
        <dbReference type="EMBL" id="CEK70622.1"/>
    </source>
</evidence>
<protein>
    <submittedName>
        <fullName evidence="1">Uncharacterized protein</fullName>
    </submittedName>
</protein>
<dbReference type="AlphaFoldDB" id="A0A0B6ZQF4"/>